<evidence type="ECO:0000256" key="2">
    <source>
        <dbReference type="SAM" id="SignalP"/>
    </source>
</evidence>
<dbReference type="RefSeq" id="WP_158740305.1">
    <property type="nucleotide sequence ID" value="NZ_WSLF01000006.1"/>
</dbReference>
<dbReference type="Gene3D" id="3.40.190.170">
    <property type="entry name" value="Bacterial extracellular solute-binding protein, family 7"/>
    <property type="match status" value="1"/>
</dbReference>
<dbReference type="PIRSF" id="PIRSF006470">
    <property type="entry name" value="DctB"/>
    <property type="match status" value="1"/>
</dbReference>
<dbReference type="InterPro" id="IPR038404">
    <property type="entry name" value="TRAP_DctP_sf"/>
</dbReference>
<dbReference type="EMBL" id="WSLF01000006">
    <property type="protein sequence ID" value="KAE9634023.1"/>
    <property type="molecule type" value="Genomic_DNA"/>
</dbReference>
<dbReference type="PANTHER" id="PTHR33376">
    <property type="match status" value="1"/>
</dbReference>
<feature type="signal peptide" evidence="2">
    <location>
        <begin position="1"/>
        <end position="19"/>
    </location>
</feature>
<proteinExistence type="predicted"/>
<dbReference type="OrthoDB" id="9815946at2"/>
<accession>A0A7C8LHQ3</accession>
<sequence>MKKLLSILLTAMMSVSVLAGCSSGGSTGTSSSNKSNDKVYTLKMSTQLNDGSPFVESFKAWAEAVKERTDGKLLIEVYPSAALGSDEDVIEQALEGVNVAVLTDGGRMSNYVSDIGIINAAYIGDNYEEMIKITESETFKGWVDELSSQHGIEVLNFGWYDGPRHFLTNKPIKSPADLTNMLIRTPGADVWSKSIAALGATPASLGWNDVYNGVQTKVIDGAEGQTSASYPARLYEVLKYMSKTGHIQLMNGIIVGEKWFSTLPEEYQTILKEECAKAAAEASKVVMEKASEYEAEMAKNGMTIIEADEIDIAAFKEAAEKAYEDLGYVELRQKIYEEIGK</sequence>
<dbReference type="InterPro" id="IPR004682">
    <property type="entry name" value="TRAP_DctP"/>
</dbReference>
<dbReference type="GO" id="GO:0030288">
    <property type="term" value="C:outer membrane-bounded periplasmic space"/>
    <property type="evidence" value="ECO:0007669"/>
    <property type="project" value="InterPro"/>
</dbReference>
<evidence type="ECO:0000313" key="3">
    <source>
        <dbReference type="EMBL" id="KAE9634023.1"/>
    </source>
</evidence>
<evidence type="ECO:0000313" key="4">
    <source>
        <dbReference type="Proteomes" id="UP000483018"/>
    </source>
</evidence>
<protein>
    <submittedName>
        <fullName evidence="3">C4-dicarboxylate ABC transporter substrate-binding protein</fullName>
    </submittedName>
</protein>
<organism evidence="3 4">
    <name type="scientific">Defluviitalea raffinosedens</name>
    <dbReference type="NCBI Taxonomy" id="1450156"/>
    <lineage>
        <taxon>Bacteria</taxon>
        <taxon>Bacillati</taxon>
        <taxon>Bacillota</taxon>
        <taxon>Clostridia</taxon>
        <taxon>Lachnospirales</taxon>
        <taxon>Defluviitaleaceae</taxon>
        <taxon>Defluviitalea</taxon>
    </lineage>
</organism>
<dbReference type="PANTHER" id="PTHR33376:SF3">
    <property type="entry name" value="C4-DICARBOXYLATE-BINDING PROTEIN"/>
    <property type="match status" value="1"/>
</dbReference>
<dbReference type="CDD" id="cd13669">
    <property type="entry name" value="PBP2_TRAP_TM0322_like"/>
    <property type="match status" value="1"/>
</dbReference>
<reference evidence="3 4" key="1">
    <citation type="submission" date="2019-12" db="EMBL/GenBank/DDBJ databases">
        <title>Defluviitalea raffinosedens, isolated from a biogas fermenter, genome sequencing and characterization.</title>
        <authorList>
            <person name="Rettenmaier R."/>
            <person name="Schneider M."/>
            <person name="Neuhaus K."/>
            <person name="Liebl W."/>
            <person name="Zverlov V."/>
        </authorList>
    </citation>
    <scope>NUCLEOTIDE SEQUENCE [LARGE SCALE GENOMIC DNA]</scope>
    <source>
        <strain evidence="3 4">249c-K6</strain>
    </source>
</reference>
<dbReference type="AlphaFoldDB" id="A0A7C8LHQ3"/>
<comment type="caution">
    <text evidence="3">The sequence shown here is derived from an EMBL/GenBank/DDBJ whole genome shotgun (WGS) entry which is preliminary data.</text>
</comment>
<feature type="chain" id="PRO_5038535120" evidence="2">
    <location>
        <begin position="20"/>
        <end position="341"/>
    </location>
</feature>
<keyword evidence="4" id="KW-1185">Reference proteome</keyword>
<dbReference type="GO" id="GO:0055085">
    <property type="term" value="P:transmembrane transport"/>
    <property type="evidence" value="ECO:0007669"/>
    <property type="project" value="InterPro"/>
</dbReference>
<dbReference type="NCBIfam" id="NF037995">
    <property type="entry name" value="TRAP_S1"/>
    <property type="match status" value="1"/>
</dbReference>
<gene>
    <name evidence="3" type="ORF">GND95_07830</name>
</gene>
<keyword evidence="1 2" id="KW-0732">Signal</keyword>
<dbReference type="InterPro" id="IPR018389">
    <property type="entry name" value="DctP_fam"/>
</dbReference>
<dbReference type="Proteomes" id="UP000483018">
    <property type="component" value="Unassembled WGS sequence"/>
</dbReference>
<evidence type="ECO:0000256" key="1">
    <source>
        <dbReference type="ARBA" id="ARBA00022729"/>
    </source>
</evidence>
<dbReference type="Pfam" id="PF03480">
    <property type="entry name" value="DctP"/>
    <property type="match status" value="1"/>
</dbReference>
<name>A0A7C8LHQ3_9FIRM</name>
<dbReference type="PROSITE" id="PS51257">
    <property type="entry name" value="PROKAR_LIPOPROTEIN"/>
    <property type="match status" value="1"/>
</dbReference>